<dbReference type="InterPro" id="IPR005546">
    <property type="entry name" value="Autotransporte_beta"/>
</dbReference>
<dbReference type="PANTHER" id="PTHR35037:SF3">
    <property type="entry name" value="C-TERMINAL REGION OF AIDA-LIKE PROTEIN"/>
    <property type="match status" value="1"/>
</dbReference>
<name>A0ABT5NV57_9PSED</name>
<comment type="caution">
    <text evidence="3">The sequence shown here is derived from an EMBL/GenBank/DDBJ whole genome shotgun (WGS) entry which is preliminary data.</text>
</comment>
<proteinExistence type="predicted"/>
<dbReference type="InterPro" id="IPR011050">
    <property type="entry name" value="Pectin_lyase_fold/virulence"/>
</dbReference>
<dbReference type="Pfam" id="PF13018">
    <property type="entry name" value="ESPR"/>
    <property type="match status" value="1"/>
</dbReference>
<dbReference type="SUPFAM" id="SSF103515">
    <property type="entry name" value="Autotransporter"/>
    <property type="match status" value="1"/>
</dbReference>
<evidence type="ECO:0000313" key="4">
    <source>
        <dbReference type="Proteomes" id="UP001148203"/>
    </source>
</evidence>
<feature type="domain" description="Autotransporter" evidence="2">
    <location>
        <begin position="2714"/>
        <end position="2991"/>
    </location>
</feature>
<reference evidence="3 4" key="1">
    <citation type="submission" date="2022-05" db="EMBL/GenBank/DDBJ databases">
        <title>Novel Pseudomonas spp. Isolated from a Rainbow Trout Aquaculture Facility.</title>
        <authorList>
            <person name="Testerman T."/>
            <person name="Graf J."/>
        </authorList>
    </citation>
    <scope>NUCLEOTIDE SEQUENCE [LARGE SCALE GENOMIC DNA]</scope>
    <source>
        <strain evidence="3 4">ID681</strain>
    </source>
</reference>
<dbReference type="EMBL" id="JAMDGY010000049">
    <property type="protein sequence ID" value="MDD0992064.1"/>
    <property type="molecule type" value="Genomic_DNA"/>
</dbReference>
<dbReference type="InterPro" id="IPR013425">
    <property type="entry name" value="Autotrns_rpt"/>
</dbReference>
<dbReference type="RefSeq" id="WP_273910609.1">
    <property type="nucleotide sequence ID" value="NZ_JAMDGX010000030.1"/>
</dbReference>
<protein>
    <submittedName>
        <fullName evidence="3">Autotransporter-associated beta strand repeat-containing protein</fullName>
    </submittedName>
</protein>
<dbReference type="NCBIfam" id="TIGR02601">
    <property type="entry name" value="autotrns_rpt"/>
    <property type="match status" value="12"/>
</dbReference>
<dbReference type="SUPFAM" id="SSF51126">
    <property type="entry name" value="Pectin lyase-like"/>
    <property type="match status" value="8"/>
</dbReference>
<dbReference type="Pfam" id="PF12951">
    <property type="entry name" value="PATR"/>
    <property type="match status" value="16"/>
</dbReference>
<sequence>MNHVFALVWNASMGCWTVTHEHSKRCRKSTRRMGKLALPALLLPLIFDSTAQADCTPANPGPTAAVTCTSETTITQDNAFSSAYTGIITLNSGSLVLATNAALGAGQLQVSRTSTLRTSVIDVVLNNNVGLDANLNVYGDYSLGLNGVVYGAGQLLKSGTGNLTLAGINSFAGGVSLGGGTLTLTNSNSMGTGALTAIRTSTLTNTQAVALANSLNVNGTLTLNTPNALTLGGQINGSGNLIKDGLDELVVVGNNSFSGTLNILRGAVTTLGGTALGNLSSANINSAAALNLNGNTSIGSLTGTGTSNIALGSTLSLGGNNLDNVFAGSLNGDGALSKVGTGVLELGGSSSLTGNNQVSAGTLKVSGTLGGGHLSVNAGGTLAGTGTIAGPVTVQNGGHLAGTSGSTLNMGGLTLAANSITDVAFGSPVTASTPVFSVGGNLVLDGTLNISDAGGFGNGVYRLFNYGGSLTNNLMALGTLPAGLNPGELNLQTAIANQVNLLVNSPNLIVQFWDGSAGFPDGMVQGGNGTWNSGGTNWTDLNGNINSNWYGQFAVFQGAAGNVRVDGAKILGGMQFMTDGYALNAGTAGVISAVNGNSGTFAVRLDPGVTASIDVAINGPATLNKLDTGTLVLNGANAYTGGTLLSGGTLVVGSDSALGTGTLSAAAGTTLDSNKAVTLLNDTSLSGLLSVGGSNALTLNGVISGSGSLAKNGAGTLSLGGNNSYRGPTALNAGALVLTSGSALGMGALNVANGTQLDNSGAFNLGNTVNLLGNLTVLGSNDLALSGQVNGVGGLTKQGAAKLILNGSNNFTGNTEVNGGTLQLLGSLKSAQVNVNNTGTLAGSGTLNGALTVNSGGHLSLSSGTTLSVGSLTMSSGSNFDAALGAPSTQALLSTGNLTLDGNLNVTDAGSFGAGVYRLINYTGSLVDLGLDVASAPSGFGLGDLQVQTGALGQVNLVVNTPDLGMRFWDGSNAVANGVVDGGAGTWTAGGGNWTSVNGNVNKSWADDFAVFQGTAGSVTVEGPQLFNGMQFLTNGYRLEQGAGGKLTAVNRLDGYTLMRVDPNVTATLDVAIDGTGTLNKVDSGTLVLNGANSYTGGTLLNGGTLVVGNDSALGSGALSTAAGTTLDSNRAVTLANAMGLNGNLTLAGSHALTLNGGIVGSAGLVKNGLATLALGGNNSFVGPVALNAGGLVLGSNRALGAGDLNAAGGTTLDASKAVSIGNTVNLAGNLGIAGSAGINLAGVVGGAGGLTKNGQANLELSGNNTYQGGTTLNAGTLTLGSATALGQGSLTVAGAASLDSSSAQVSSNAIGLNANLTVAGSNDLTLDGAISGNAGLAKNGNANLTLNGANSYQGGTTLNAGSLTLGQAGALGSGALTVSGASNLNATGPLVLANNLNVNAGLTVASTHDLTLAGVLAGNGSLTKTGLADLTLSGNNSFNGQFNVLVGSLNTLGETALGSNAQVNLGYGSQLNLGGSTHIANLTGNGNANVAAGTTLNLGATDLSSTFAGALGGAGQLNKLGNGTFILSGNSALSGDTLVNGGTLTVNGSLASGNVIVNNGGTLNGGGNLIGAVSVANGGHLGLSTGSTLSAGSLVLAQNANLDVALGTPVAGGGTALLNVAGNLTLDGTLNVTDQGVFGAGVYRLANYGGNLTDNGLNIGTLPGGTAAGDLTVQTVVGNQVNLLVATANTTVQFWDGGQLAGNGSIDGGNGTWASGVTNWANVDGSYNQHWVNQFAVFQGAAGNVSVNGVQSITGLQFASDGYRLLSGVAGSLNLVNGTASVRVDPNSTATLDLAINGNGTLNKLDSGTLVLNGANGYTGGTLLNGGSLVLGNAGALGSGTLTSAAGTTLDNRVALTLNNDVLLNGGLTLAGSNDLVLAGNIAGSGGLTKQGASNLTLSGSNSFGGALDVLAGSLTTVGGAALGSGTGVNLASGASLNIGNSLTLASLTGNGSTQIAAPAVLSVGSNGLASNFAGALSGAGQLNKVGNGVLTLGGNNTLSGDTRVAAGTLNVAGSLASASVAVDNGATLTGNGSLAGAVNVADGGNLNLNAGNTLSVGSLVLGQNANLNVGLGAPALGGGSSLLNVGGNLTLDGKLNIADLGGFGTGVYRLANYAGNLTNNGLAIGTLPGNLTAADMQVQTAVGNQVNLLVQAPNTTVQFWDGSNAQSNGAINGGAGTWSTGASNWTSVDGVFNQAWGNSFAVFQGTGGQVGVEGAQRIGGMQFAGNGYQLVAGNAGSLTLVNGTTGNTAVRVDPNVTATLDVALNGSGTLNKLDSGTLVLNGVNSYSGGTLLNGGTLVVGNSGALGSGSLTAADGTRLDNSSVLALNNAVVLNGGLTLAGSHDLTLAGAISGTGSLLKQGSSALTLSGDNSFSGALNIQGGKLTLDGINALGNATLIIGSAGSVGMSGATTLDVLGGTGHMNLVAGSALQVGANHSGSVYDGNLSGRGSLNKIGNGKLVLNGQSSVGDTHVTTGSLIVGGAAGSTASLASNVQVDNGAMLGGHGLIDGNISLASGAKLNPGNSIGTLRVDGNVNLTPGSILEIEANPDGTSDKLIATGTVSLGGARLNVLAGAGSWAPDNRYGIIQAAAVNGTFAEITSNLAFLTPNVAYSATGVELQLQRNDVSFASAGTTSNQRAVATAVDAGGKGALYNAVSSLSVAQARAAFDNLSGEVHASTQGALFDDSRHVRDGISQRLQAAQGRAPADGVLHSDADSGMTFWMQGYGGWGDSAGNSNAAKAEHNSSGTLLGIDLPLNEHWRVGVAAGYGSNKLDVDARNSSSDIDSTSLTLYAAGQWDAINLRLGASHAWNDIDSSRRVSFDGIADHDKANYDAKTTQVFGELGYAVKAGEFTVEPYVGLARVKVDSDSFNEKGGATALRGDSQNDSVTYSTLGVHASTPLAKVAGVPVSLQGTLGWQHAFDDLDTERQMAFAGGNNFTVQGTPLAKDSAVAQLGVKAQVAAGTTVELGYAGQFGDGYKDNGVRLGLNVSF</sequence>
<keyword evidence="4" id="KW-1185">Reference proteome</keyword>
<dbReference type="PANTHER" id="PTHR35037">
    <property type="entry name" value="C-TERMINAL REGION OF AIDA-LIKE PROTEIN"/>
    <property type="match status" value="1"/>
</dbReference>
<dbReference type="InterPro" id="IPR012332">
    <property type="entry name" value="Autotransporter_pectin_lyase_C"/>
</dbReference>
<evidence type="ECO:0000313" key="3">
    <source>
        <dbReference type="EMBL" id="MDD0992064.1"/>
    </source>
</evidence>
<evidence type="ECO:0000256" key="1">
    <source>
        <dbReference type="ARBA" id="ARBA00022729"/>
    </source>
</evidence>
<evidence type="ECO:0000259" key="2">
    <source>
        <dbReference type="PROSITE" id="PS51208"/>
    </source>
</evidence>
<dbReference type="InterPro" id="IPR051551">
    <property type="entry name" value="Autotransporter_adhesion"/>
</dbReference>
<dbReference type="Gene3D" id="2.40.128.130">
    <property type="entry name" value="Autotransporter beta-domain"/>
    <property type="match status" value="1"/>
</dbReference>
<gene>
    <name evidence="3" type="ORF">M5G11_16150</name>
</gene>
<accession>A0ABT5NV57</accession>
<dbReference type="PROSITE" id="PS51208">
    <property type="entry name" value="AUTOTRANSPORTER"/>
    <property type="match status" value="1"/>
</dbReference>
<dbReference type="SMART" id="SM00869">
    <property type="entry name" value="Autotransporter"/>
    <property type="match status" value="1"/>
</dbReference>
<dbReference type="InterPro" id="IPR036709">
    <property type="entry name" value="Autotransporte_beta_dom_sf"/>
</dbReference>
<organism evidence="3 4">
    <name type="scientific">Pseudomonas fontis</name>
    <dbReference type="NCBI Taxonomy" id="2942633"/>
    <lineage>
        <taxon>Bacteria</taxon>
        <taxon>Pseudomonadati</taxon>
        <taxon>Pseudomonadota</taxon>
        <taxon>Gammaproteobacteria</taxon>
        <taxon>Pseudomonadales</taxon>
        <taxon>Pseudomonadaceae</taxon>
        <taxon>Pseudomonas</taxon>
    </lineage>
</organism>
<dbReference type="Proteomes" id="UP001148203">
    <property type="component" value="Unassembled WGS sequence"/>
</dbReference>
<dbReference type="Gene3D" id="2.160.20.20">
    <property type="match status" value="5"/>
</dbReference>
<keyword evidence="1" id="KW-0732">Signal</keyword>
<dbReference type="InterPro" id="IPR024973">
    <property type="entry name" value="ESPR"/>
</dbReference>